<organism evidence="1">
    <name type="scientific">Desmodus rotundus</name>
    <name type="common">Vampire bat</name>
    <dbReference type="NCBI Taxonomy" id="9430"/>
    <lineage>
        <taxon>Eukaryota</taxon>
        <taxon>Metazoa</taxon>
        <taxon>Chordata</taxon>
        <taxon>Craniata</taxon>
        <taxon>Vertebrata</taxon>
        <taxon>Euteleostomi</taxon>
        <taxon>Mammalia</taxon>
        <taxon>Eutheria</taxon>
        <taxon>Laurasiatheria</taxon>
        <taxon>Chiroptera</taxon>
        <taxon>Yangochiroptera</taxon>
        <taxon>Phyllostomidae</taxon>
        <taxon>Desmodontinae</taxon>
        <taxon>Desmodus</taxon>
    </lineage>
</organism>
<keyword evidence="1" id="KW-0548">Nucleotidyltransferase</keyword>
<dbReference type="PANTHER" id="PTHR47027">
    <property type="entry name" value="REVERSE TRANSCRIPTASE DOMAIN-CONTAINING PROTEIN"/>
    <property type="match status" value="1"/>
</dbReference>
<keyword evidence="1" id="KW-0695">RNA-directed DNA polymerase</keyword>
<name>K9IQ80_DESRO</name>
<dbReference type="AlphaFoldDB" id="K9IQ80"/>
<accession>K9IQ80</accession>
<evidence type="ECO:0000313" key="1">
    <source>
        <dbReference type="EMBL" id="JAA50458.1"/>
    </source>
</evidence>
<proteinExistence type="evidence at transcript level"/>
<feature type="non-terminal residue" evidence="1">
    <location>
        <position position="1"/>
    </location>
</feature>
<keyword evidence="1" id="KW-0808">Transferase</keyword>
<reference evidence="1" key="1">
    <citation type="submission" date="2012-11" db="EMBL/GenBank/DDBJ databases">
        <title>The Vampirome: Transcriptome and Proteome Analysis of the Submandibular and Accessory Glands of the Vampire Bat and Vector of Human Rabies, Desmodus rotundus.</title>
        <authorList>
            <person name="Francischetti I.M.B."/>
            <person name="Assumpcao T.C.F."/>
            <person name="Ma D."/>
            <person name="Vicente E.C."/>
            <person name="Ribeiro J.M.C."/>
        </authorList>
    </citation>
    <scope>NUCLEOTIDE SEQUENCE</scope>
    <source>
        <tissue evidence="1">Salivary gland</tissue>
    </source>
</reference>
<dbReference type="PANTHER" id="PTHR47027:SF8">
    <property type="entry name" value="RIBONUCLEASE H"/>
    <property type="match status" value="1"/>
</dbReference>
<dbReference type="GO" id="GO:0003964">
    <property type="term" value="F:RNA-directed DNA polymerase activity"/>
    <property type="evidence" value="ECO:0007669"/>
    <property type="project" value="UniProtKB-KW"/>
</dbReference>
<sequence length="105" mass="12094">RIAFEHQEDKNHVQKKYNFNTDNEDAKIVEGFVYLGSVINSNGDCSQEVKRRLRFRRAAMGELGKLTNSEDVSLETKAKVICTLVFPITMYGHKSWTGRKADRKK</sequence>
<dbReference type="EMBL" id="GABZ01003067">
    <property type="protein sequence ID" value="JAA50458.1"/>
    <property type="molecule type" value="mRNA"/>
</dbReference>
<protein>
    <submittedName>
        <fullName evidence="1">Putative reverse transcriptase-like protein</fullName>
    </submittedName>
</protein>